<keyword evidence="3" id="KW-1185">Reference proteome</keyword>
<keyword evidence="1" id="KW-1133">Transmembrane helix</keyword>
<dbReference type="RefSeq" id="WP_156957039.1">
    <property type="nucleotide sequence ID" value="NZ_BSOO01000005.1"/>
</dbReference>
<keyword evidence="1" id="KW-0472">Membrane</keyword>
<proteinExistence type="predicted"/>
<dbReference type="EMBL" id="BSOO01000005">
    <property type="protein sequence ID" value="GLR47092.1"/>
    <property type="molecule type" value="Genomic_DNA"/>
</dbReference>
<feature type="transmembrane region" description="Helical" evidence="1">
    <location>
        <begin position="159"/>
        <end position="182"/>
    </location>
</feature>
<protein>
    <recommendedName>
        <fullName evidence="4">DUF2569 domain-containing protein</fullName>
    </recommendedName>
</protein>
<gene>
    <name evidence="2" type="ORF">GCM10007925_08030</name>
</gene>
<evidence type="ECO:0008006" key="4">
    <source>
        <dbReference type="Google" id="ProtNLM"/>
    </source>
</evidence>
<evidence type="ECO:0000313" key="3">
    <source>
        <dbReference type="Proteomes" id="UP001156703"/>
    </source>
</evidence>
<organism evidence="2 3">
    <name type="scientific">Sphingomonas astaxanthinifaciens DSM 22298</name>
    <dbReference type="NCBI Taxonomy" id="1123267"/>
    <lineage>
        <taxon>Bacteria</taxon>
        <taxon>Pseudomonadati</taxon>
        <taxon>Pseudomonadota</taxon>
        <taxon>Alphaproteobacteria</taxon>
        <taxon>Sphingomonadales</taxon>
        <taxon>Sphingomonadaceae</taxon>
        <taxon>Sphingomonas</taxon>
    </lineage>
</organism>
<feature type="transmembrane region" description="Helical" evidence="1">
    <location>
        <begin position="191"/>
        <end position="211"/>
    </location>
</feature>
<reference evidence="3" key="1">
    <citation type="journal article" date="2019" name="Int. J. Syst. Evol. Microbiol.">
        <title>The Global Catalogue of Microorganisms (GCM) 10K type strain sequencing project: providing services to taxonomists for standard genome sequencing and annotation.</title>
        <authorList>
            <consortium name="The Broad Institute Genomics Platform"/>
            <consortium name="The Broad Institute Genome Sequencing Center for Infectious Disease"/>
            <person name="Wu L."/>
            <person name="Ma J."/>
        </authorList>
    </citation>
    <scope>NUCLEOTIDE SEQUENCE [LARGE SCALE GENOMIC DNA]</scope>
    <source>
        <strain evidence="3">NBRC 102146</strain>
    </source>
</reference>
<evidence type="ECO:0000256" key="1">
    <source>
        <dbReference type="SAM" id="Phobius"/>
    </source>
</evidence>
<feature type="transmembrane region" description="Helical" evidence="1">
    <location>
        <begin position="116"/>
        <end position="139"/>
    </location>
</feature>
<evidence type="ECO:0000313" key="2">
    <source>
        <dbReference type="EMBL" id="GLR47092.1"/>
    </source>
</evidence>
<keyword evidence="1" id="KW-0812">Transmembrane</keyword>
<dbReference type="Proteomes" id="UP001156703">
    <property type="component" value="Unassembled WGS sequence"/>
</dbReference>
<feature type="transmembrane region" description="Helical" evidence="1">
    <location>
        <begin position="231"/>
        <end position="248"/>
    </location>
</feature>
<sequence length="261" mass="28379">MKTPAAIAAVSRTLHRRSLNVLGILENRLAPIIMGWVALILAACFLRILVSPLPPQGLSLAMVTPYLLLIGAPAASLLLALRWFADGEAMPQPSYRLARAGRWQDLAPSIARRHPLYGTSGIMVSLLVGMLLNIPVRAAEYLMTMPAIGAAAPEWLSVLHFWMTLDAVLVSSLYAVCFAAAIRKVPLFPRLLLLVWLVDIAMQLLIAQGAVATGLPPSVAAPLHVLLEKNITKVMISMGLWLPYLLLSTRVNVTYRSRIPA</sequence>
<feature type="transmembrane region" description="Helical" evidence="1">
    <location>
        <begin position="62"/>
        <end position="85"/>
    </location>
</feature>
<feature type="transmembrane region" description="Helical" evidence="1">
    <location>
        <begin position="29"/>
        <end position="50"/>
    </location>
</feature>
<name>A0ABQ5Z929_9SPHN</name>
<comment type="caution">
    <text evidence="2">The sequence shown here is derived from an EMBL/GenBank/DDBJ whole genome shotgun (WGS) entry which is preliminary data.</text>
</comment>
<accession>A0ABQ5Z929</accession>